<proteinExistence type="inferred from homology"/>
<comment type="similarity">
    <text evidence="1">Belongs to the DprA/Smf family.</text>
</comment>
<organism evidence="4 5">
    <name type="scientific">Marinoscillum luteum</name>
    <dbReference type="NCBI Taxonomy" id="861051"/>
    <lineage>
        <taxon>Bacteria</taxon>
        <taxon>Pseudomonadati</taxon>
        <taxon>Bacteroidota</taxon>
        <taxon>Cytophagia</taxon>
        <taxon>Cytophagales</taxon>
        <taxon>Reichenbachiellaceae</taxon>
        <taxon>Marinoscillum</taxon>
    </lineage>
</organism>
<dbReference type="InterPro" id="IPR041614">
    <property type="entry name" value="DprA_WH"/>
</dbReference>
<evidence type="ECO:0000259" key="2">
    <source>
        <dbReference type="Pfam" id="PF02481"/>
    </source>
</evidence>
<feature type="domain" description="Smf/DprA SLOG" evidence="2">
    <location>
        <begin position="81"/>
        <end position="284"/>
    </location>
</feature>
<dbReference type="Proteomes" id="UP001610063">
    <property type="component" value="Unassembled WGS sequence"/>
</dbReference>
<name>A0ABW7N4N8_9BACT</name>
<sequence length="365" mass="39726">MNEKLYQVALEFIPGIGDVNAKNLIAYCGSASAVFTAKINHLKKIPGIGPKTIDLLSSAQPLHEAERVIKEASKKGIDIHHFTDSSYPEKLKQTIDSPNIIYSKGTINSWSKVLAIVGTRNATDYGRTITERIIEDARELGLVVVSGLAYGIDITAHRAALKANIPTIGVLAGGLDRIYPSSHKKPAEEMLENGGLISENPPGVQAEAHFFPARNRIIAGMSDAVVVIEAARKGGALITANIADSYNRTVFAVPGDLENKFSEGCNYLIRNQKALIYTGVDDLKYHLNWDTEKPNAQRPAKHDFSKLPEGDQKLLSTLSDHPAGLAVDEIAWRTQTPINQLAGNLLNLEFQGLIKSLPGKKYKLS</sequence>
<dbReference type="Pfam" id="PF17782">
    <property type="entry name" value="WHD_DprA"/>
    <property type="match status" value="1"/>
</dbReference>
<dbReference type="Pfam" id="PF14520">
    <property type="entry name" value="HHH_5"/>
    <property type="match status" value="1"/>
</dbReference>
<evidence type="ECO:0000259" key="3">
    <source>
        <dbReference type="Pfam" id="PF17782"/>
    </source>
</evidence>
<dbReference type="SUPFAM" id="SSF47781">
    <property type="entry name" value="RuvA domain 2-like"/>
    <property type="match status" value="1"/>
</dbReference>
<dbReference type="Gene3D" id="1.10.10.10">
    <property type="entry name" value="Winged helix-like DNA-binding domain superfamily/Winged helix DNA-binding domain"/>
    <property type="match status" value="1"/>
</dbReference>
<feature type="domain" description="DprA winged helix" evidence="3">
    <location>
        <begin position="307"/>
        <end position="360"/>
    </location>
</feature>
<evidence type="ECO:0000313" key="4">
    <source>
        <dbReference type="EMBL" id="MFH6982529.1"/>
    </source>
</evidence>
<comment type="caution">
    <text evidence="4">The sequence shown here is derived from an EMBL/GenBank/DDBJ whole genome shotgun (WGS) entry which is preliminary data.</text>
</comment>
<dbReference type="RefSeq" id="WP_395416224.1">
    <property type="nucleotide sequence ID" value="NZ_JBIPKE010000012.1"/>
</dbReference>
<dbReference type="InterPro" id="IPR010994">
    <property type="entry name" value="RuvA_2-like"/>
</dbReference>
<dbReference type="EMBL" id="JBIPKE010000012">
    <property type="protein sequence ID" value="MFH6982529.1"/>
    <property type="molecule type" value="Genomic_DNA"/>
</dbReference>
<dbReference type="Gene3D" id="3.40.50.450">
    <property type="match status" value="1"/>
</dbReference>
<accession>A0ABW7N4N8</accession>
<dbReference type="PANTHER" id="PTHR43022">
    <property type="entry name" value="PROTEIN SMF"/>
    <property type="match status" value="1"/>
</dbReference>
<dbReference type="SUPFAM" id="SSF102405">
    <property type="entry name" value="MCP/YpsA-like"/>
    <property type="match status" value="1"/>
</dbReference>
<dbReference type="Pfam" id="PF02481">
    <property type="entry name" value="DNA_processg_A"/>
    <property type="match status" value="1"/>
</dbReference>
<dbReference type="NCBIfam" id="TIGR00732">
    <property type="entry name" value="dprA"/>
    <property type="match status" value="1"/>
</dbReference>
<dbReference type="InterPro" id="IPR036388">
    <property type="entry name" value="WH-like_DNA-bd_sf"/>
</dbReference>
<gene>
    <name evidence="4" type="primary">dprA</name>
    <name evidence="4" type="ORF">ACHKAR_03720</name>
</gene>
<keyword evidence="5" id="KW-1185">Reference proteome</keyword>
<dbReference type="InterPro" id="IPR057666">
    <property type="entry name" value="DrpA_SLOG"/>
</dbReference>
<protein>
    <submittedName>
        <fullName evidence="4">DNA-processing protein DprA</fullName>
    </submittedName>
</protein>
<evidence type="ECO:0000313" key="5">
    <source>
        <dbReference type="Proteomes" id="UP001610063"/>
    </source>
</evidence>
<evidence type="ECO:0000256" key="1">
    <source>
        <dbReference type="ARBA" id="ARBA00006525"/>
    </source>
</evidence>
<dbReference type="PANTHER" id="PTHR43022:SF1">
    <property type="entry name" value="PROTEIN SMF"/>
    <property type="match status" value="1"/>
</dbReference>
<dbReference type="InterPro" id="IPR003488">
    <property type="entry name" value="DprA"/>
</dbReference>
<reference evidence="4 5" key="1">
    <citation type="journal article" date="2013" name="Int. J. Syst. Evol. Microbiol.">
        <title>Marinoscillum luteum sp. nov., isolated from marine sediment.</title>
        <authorList>
            <person name="Cha I.T."/>
            <person name="Park S.J."/>
            <person name="Kim S.J."/>
            <person name="Kim J.G."/>
            <person name="Jung M.Y."/>
            <person name="Shin K.S."/>
            <person name="Kwon K.K."/>
            <person name="Yang S.H."/>
            <person name="Seo Y.S."/>
            <person name="Rhee S.K."/>
        </authorList>
    </citation>
    <scope>NUCLEOTIDE SEQUENCE [LARGE SCALE GENOMIC DNA]</scope>
    <source>
        <strain evidence="4 5">KCTC 23939</strain>
    </source>
</reference>